<evidence type="ECO:0000313" key="2">
    <source>
        <dbReference type="Proteomes" id="UP000193387"/>
    </source>
</evidence>
<comment type="caution">
    <text evidence="1">The sequence shown here is derived from an EMBL/GenBank/DDBJ whole genome shotgun (WGS) entry which is preliminary data.</text>
</comment>
<reference evidence="1 2" key="1">
    <citation type="submission" date="2016-01" db="EMBL/GenBank/DDBJ databases">
        <title>The new phylogeny of the genus Mycobacterium.</title>
        <authorList>
            <person name="Tarcisio F."/>
            <person name="Conor M."/>
            <person name="Antonella G."/>
            <person name="Elisabetta G."/>
            <person name="Giulia F.S."/>
            <person name="Sara T."/>
            <person name="Anna F."/>
            <person name="Clotilde B."/>
            <person name="Roberto B."/>
            <person name="Veronica D.S."/>
            <person name="Fabio R."/>
            <person name="Monica P."/>
            <person name="Olivier J."/>
            <person name="Enrico T."/>
            <person name="Nicola S."/>
        </authorList>
    </citation>
    <scope>NUCLEOTIDE SEQUENCE [LARGE SCALE GENOMIC DNA]</scope>
    <source>
        <strain evidence="1 2">DSM 44616</strain>
    </source>
</reference>
<dbReference type="Proteomes" id="UP000193387">
    <property type="component" value="Unassembled WGS sequence"/>
</dbReference>
<organism evidence="1 2">
    <name type="scientific">Mycobacterium saskatchewanense</name>
    <dbReference type="NCBI Taxonomy" id="220927"/>
    <lineage>
        <taxon>Bacteria</taxon>
        <taxon>Bacillati</taxon>
        <taxon>Actinomycetota</taxon>
        <taxon>Actinomycetes</taxon>
        <taxon>Mycobacteriales</taxon>
        <taxon>Mycobacteriaceae</taxon>
        <taxon>Mycobacterium</taxon>
        <taxon>Mycobacterium simiae complex</taxon>
    </lineage>
</organism>
<accession>A0AAJ3NNN5</accession>
<dbReference type="EMBL" id="LQPR01000040">
    <property type="protein sequence ID" value="ORW70386.1"/>
    <property type="molecule type" value="Genomic_DNA"/>
</dbReference>
<name>A0AAJ3NNN5_9MYCO</name>
<gene>
    <name evidence="1" type="ORF">AWC23_17185</name>
</gene>
<keyword evidence="2" id="KW-1185">Reference proteome</keyword>
<proteinExistence type="predicted"/>
<evidence type="ECO:0000313" key="1">
    <source>
        <dbReference type="EMBL" id="ORW70386.1"/>
    </source>
</evidence>
<dbReference type="AlphaFoldDB" id="A0AAJ3NNN5"/>
<protein>
    <submittedName>
        <fullName evidence="1">Uncharacterized protein</fullName>
    </submittedName>
</protein>
<sequence length="125" mass="14379">MTTDRRYRLTSWLVRCLLPDDVIGTYVLWDQEQPVYAGRSDTSLRRRLIEHARVFAGTHFTFNVIHSPAAAFDLECSLYHALPYTIRNQIHPDRPERVAAECSFCRTVLDQVRSARLPAGFGLTN</sequence>
<dbReference type="RefSeq" id="WP_085256608.1">
    <property type="nucleotide sequence ID" value="NZ_AP022573.1"/>
</dbReference>